<dbReference type="EMBL" id="JBHMCY010000044">
    <property type="protein sequence ID" value="MFB9465366.1"/>
    <property type="molecule type" value="Genomic_DNA"/>
</dbReference>
<feature type="coiled-coil region" evidence="1">
    <location>
        <begin position="3"/>
        <end position="53"/>
    </location>
</feature>
<keyword evidence="3" id="KW-1185">Reference proteome</keyword>
<evidence type="ECO:0000313" key="2">
    <source>
        <dbReference type="EMBL" id="MFB9465366.1"/>
    </source>
</evidence>
<proteinExistence type="predicted"/>
<sequence>MTALDLEKARKTAEAAAAKLAEAEAAEAARQAEKAAERAQKEYELAAKFLEDRAELEAKVKGEKPSADEMAVALEAGTLTVLVTDYLARRDAINSLRAHAQHCATLVGEDADGISDLRYVDPVDELRRWQEDAMYALRRKRADAIAAEALAAYEVD</sequence>
<evidence type="ECO:0000256" key="1">
    <source>
        <dbReference type="SAM" id="Coils"/>
    </source>
</evidence>
<evidence type="ECO:0000313" key="3">
    <source>
        <dbReference type="Proteomes" id="UP001589709"/>
    </source>
</evidence>
<name>A0ABV5N573_9ACTN</name>
<dbReference type="RefSeq" id="WP_381348196.1">
    <property type="nucleotide sequence ID" value="NZ_JBHMCY010000044.1"/>
</dbReference>
<protein>
    <submittedName>
        <fullName evidence="2">Uncharacterized protein</fullName>
    </submittedName>
</protein>
<comment type="caution">
    <text evidence="2">The sequence shown here is derived from an EMBL/GenBank/DDBJ whole genome shotgun (WGS) entry which is preliminary data.</text>
</comment>
<accession>A0ABV5N573</accession>
<dbReference type="Proteomes" id="UP001589709">
    <property type="component" value="Unassembled WGS sequence"/>
</dbReference>
<gene>
    <name evidence="2" type="ORF">ACFF45_22280</name>
</gene>
<reference evidence="2 3" key="1">
    <citation type="submission" date="2024-09" db="EMBL/GenBank/DDBJ databases">
        <authorList>
            <person name="Sun Q."/>
            <person name="Mori K."/>
        </authorList>
    </citation>
    <scope>NUCLEOTIDE SEQUENCE [LARGE SCALE GENOMIC DNA]</scope>
    <source>
        <strain evidence="2 3">JCM 6917</strain>
    </source>
</reference>
<keyword evidence="1" id="KW-0175">Coiled coil</keyword>
<organism evidence="2 3">
    <name type="scientific">Streptomyces cinereospinus</name>
    <dbReference type="NCBI Taxonomy" id="285561"/>
    <lineage>
        <taxon>Bacteria</taxon>
        <taxon>Bacillati</taxon>
        <taxon>Actinomycetota</taxon>
        <taxon>Actinomycetes</taxon>
        <taxon>Kitasatosporales</taxon>
        <taxon>Streptomycetaceae</taxon>
        <taxon>Streptomyces</taxon>
    </lineage>
</organism>